<dbReference type="InterPro" id="IPR043605">
    <property type="entry name" value="DUF883_C"/>
</dbReference>
<reference evidence="12" key="1">
    <citation type="submission" date="2019-03" db="EMBL/GenBank/DDBJ databases">
        <authorList>
            <person name="Danneels B."/>
        </authorList>
    </citation>
    <scope>NUCLEOTIDE SEQUENCE</scope>
</reference>
<keyword evidence="5 9" id="KW-0812">Transmembrane</keyword>
<dbReference type="InterPro" id="IPR010279">
    <property type="entry name" value="YqjD/ElaB"/>
</dbReference>
<evidence type="ECO:0000256" key="1">
    <source>
        <dbReference type="ARBA" id="ARBA00004377"/>
    </source>
</evidence>
<evidence type="ECO:0000313" key="17">
    <source>
        <dbReference type="EMBL" id="VFR89044.1"/>
    </source>
</evidence>
<dbReference type="InterPro" id="IPR043604">
    <property type="entry name" value="DUF883_N"/>
</dbReference>
<keyword evidence="7 9" id="KW-0472">Membrane</keyword>
<evidence type="ECO:0000256" key="2">
    <source>
        <dbReference type="ARBA" id="ARBA00010423"/>
    </source>
</evidence>
<accession>A0A484QBL6</accession>
<feature type="domain" description="DUF883" evidence="11">
    <location>
        <begin position="78"/>
        <end position="105"/>
    </location>
</feature>
<evidence type="ECO:0000313" key="13">
    <source>
        <dbReference type="EMBL" id="VFR35215.1"/>
    </source>
</evidence>
<evidence type="ECO:0000256" key="8">
    <source>
        <dbReference type="SAM" id="Coils"/>
    </source>
</evidence>
<evidence type="ECO:0000256" key="9">
    <source>
        <dbReference type="SAM" id="Phobius"/>
    </source>
</evidence>
<keyword evidence="8" id="KW-0175">Coiled coil</keyword>
<name>A0A484QBL6_9ZZZZ</name>
<dbReference type="EMBL" id="CAADIH010000006">
    <property type="protein sequence ID" value="VFR37565.1"/>
    <property type="molecule type" value="Genomic_DNA"/>
</dbReference>
<feature type="domain" description="DUF883" evidence="10">
    <location>
        <begin position="16"/>
        <end position="64"/>
    </location>
</feature>
<dbReference type="Pfam" id="PF05957">
    <property type="entry name" value="DUF883"/>
    <property type="match status" value="1"/>
</dbReference>
<dbReference type="EMBL" id="CAADIA010000007">
    <property type="protein sequence ID" value="VFR35215.1"/>
    <property type="molecule type" value="Genomic_DNA"/>
</dbReference>
<organism evidence="12">
    <name type="scientific">plant metagenome</name>
    <dbReference type="NCBI Taxonomy" id="1297885"/>
    <lineage>
        <taxon>unclassified sequences</taxon>
        <taxon>metagenomes</taxon>
        <taxon>organismal metagenomes</taxon>
    </lineage>
</organism>
<dbReference type="EMBL" id="CAADIE010000003">
    <property type="protein sequence ID" value="VFR34169.1"/>
    <property type="molecule type" value="Genomic_DNA"/>
</dbReference>
<comment type="subcellular location">
    <subcellularLocation>
        <location evidence="1">Cell inner membrane</location>
        <topology evidence="1">Single-pass membrane protein</topology>
    </subcellularLocation>
</comment>
<evidence type="ECO:0000313" key="16">
    <source>
        <dbReference type="EMBL" id="VFR88811.1"/>
    </source>
</evidence>
<evidence type="ECO:0000313" key="12">
    <source>
        <dbReference type="EMBL" id="VFR34169.1"/>
    </source>
</evidence>
<dbReference type="EMBL" id="CAADIN010000017">
    <property type="protein sequence ID" value="VFR88811.1"/>
    <property type="molecule type" value="Genomic_DNA"/>
</dbReference>
<evidence type="ECO:0000313" key="14">
    <source>
        <dbReference type="EMBL" id="VFR37565.1"/>
    </source>
</evidence>
<evidence type="ECO:0000256" key="5">
    <source>
        <dbReference type="ARBA" id="ARBA00022692"/>
    </source>
</evidence>
<evidence type="ECO:0000259" key="10">
    <source>
        <dbReference type="Pfam" id="PF05957"/>
    </source>
</evidence>
<evidence type="ECO:0000313" key="15">
    <source>
        <dbReference type="EMBL" id="VFR59122.1"/>
    </source>
</evidence>
<gene>
    <name evidence="13" type="ORF">ANK1_1565</name>
    <name evidence="15" type="ORF">ANK2_1566</name>
    <name evidence="12" type="ORF">BER1_1778</name>
    <name evidence="14" type="ORF">BER2_1740</name>
    <name evidence="17" type="ORF">ISE1_1533</name>
    <name evidence="16" type="ORF">ISE2_1571</name>
</gene>
<evidence type="ECO:0000256" key="6">
    <source>
        <dbReference type="ARBA" id="ARBA00022989"/>
    </source>
</evidence>
<sequence>MFSLHRNKPARHRDNMERSFRDLLSSTEDLLRSTAAHTSEEVDGARARLKRQLAHARERAHDWEEVALARTGQAARAADDYVHANVWKSVGAVAVVGIVIGCLAASACLGKRY</sequence>
<evidence type="ECO:0000256" key="7">
    <source>
        <dbReference type="ARBA" id="ARBA00023136"/>
    </source>
</evidence>
<dbReference type="GO" id="GO:0043022">
    <property type="term" value="F:ribosome binding"/>
    <property type="evidence" value="ECO:0007669"/>
    <property type="project" value="InterPro"/>
</dbReference>
<dbReference type="PANTHER" id="PTHR35893">
    <property type="entry name" value="INNER MEMBRANE PROTEIN-RELATED"/>
    <property type="match status" value="1"/>
</dbReference>
<feature type="coiled-coil region" evidence="8">
    <location>
        <begin position="39"/>
        <end position="66"/>
    </location>
</feature>
<comment type="similarity">
    <text evidence="2">Belongs to the ElaB/YgaM/YqjD family.</text>
</comment>
<dbReference type="GO" id="GO:0005886">
    <property type="term" value="C:plasma membrane"/>
    <property type="evidence" value="ECO:0007669"/>
    <property type="project" value="UniProtKB-SubCell"/>
</dbReference>
<keyword evidence="4" id="KW-0997">Cell inner membrane</keyword>
<keyword evidence="3" id="KW-1003">Cell membrane</keyword>
<dbReference type="EMBL" id="CAADIM010000030">
    <property type="protein sequence ID" value="VFR89044.1"/>
    <property type="molecule type" value="Genomic_DNA"/>
</dbReference>
<evidence type="ECO:0000256" key="3">
    <source>
        <dbReference type="ARBA" id="ARBA00022475"/>
    </source>
</evidence>
<evidence type="ECO:0000256" key="4">
    <source>
        <dbReference type="ARBA" id="ARBA00022519"/>
    </source>
</evidence>
<evidence type="ECO:0000259" key="11">
    <source>
        <dbReference type="Pfam" id="PF19029"/>
    </source>
</evidence>
<keyword evidence="6 9" id="KW-1133">Transmembrane helix</keyword>
<dbReference type="PANTHER" id="PTHR35893:SF3">
    <property type="entry name" value="INNER MEMBRANE PROTEIN"/>
    <property type="match status" value="1"/>
</dbReference>
<proteinExistence type="inferred from homology"/>
<dbReference type="AlphaFoldDB" id="A0A484QBL6"/>
<feature type="transmembrane region" description="Helical" evidence="9">
    <location>
        <begin position="90"/>
        <end position="110"/>
    </location>
</feature>
<protein>
    <submittedName>
        <fullName evidence="12">Uncharacterized conserved protein</fullName>
    </submittedName>
</protein>
<dbReference type="EMBL" id="CAADIF010000004">
    <property type="protein sequence ID" value="VFR59122.1"/>
    <property type="molecule type" value="Genomic_DNA"/>
</dbReference>
<dbReference type="Pfam" id="PF19029">
    <property type="entry name" value="DUF883_C"/>
    <property type="match status" value="1"/>
</dbReference>